<evidence type="ECO:0008006" key="4">
    <source>
        <dbReference type="Google" id="ProtNLM"/>
    </source>
</evidence>
<dbReference type="STRING" id="36847.CLNEO_20190"/>
<keyword evidence="1" id="KW-0472">Membrane</keyword>
<feature type="transmembrane region" description="Helical" evidence="1">
    <location>
        <begin position="106"/>
        <end position="126"/>
    </location>
</feature>
<evidence type="ECO:0000313" key="2">
    <source>
        <dbReference type="EMBL" id="KXL52610.1"/>
    </source>
</evidence>
<evidence type="ECO:0000256" key="1">
    <source>
        <dbReference type="SAM" id="Phobius"/>
    </source>
</evidence>
<name>A0A136WDN2_9FIRM</name>
<comment type="caution">
    <text evidence="2">The sequence shown here is derived from an EMBL/GenBank/DDBJ whole genome shotgun (WGS) entry which is preliminary data.</text>
</comment>
<reference evidence="2 3" key="1">
    <citation type="submission" date="2016-01" db="EMBL/GenBank/DDBJ databases">
        <title>Genome sequence of Clostridium neopropionicum X4, DSM-3847.</title>
        <authorList>
            <person name="Poehlein A."/>
            <person name="Beck M.H."/>
            <person name="Bengelsdorf F.R."/>
            <person name="Daniel R."/>
            <person name="Duerre P."/>
        </authorList>
    </citation>
    <scope>NUCLEOTIDE SEQUENCE [LARGE SCALE GENOMIC DNA]</scope>
    <source>
        <strain evidence="2 3">DSM-3847</strain>
    </source>
</reference>
<keyword evidence="1" id="KW-0812">Transmembrane</keyword>
<evidence type="ECO:0000313" key="3">
    <source>
        <dbReference type="Proteomes" id="UP000070539"/>
    </source>
</evidence>
<gene>
    <name evidence="2" type="ORF">CLNEO_20190</name>
</gene>
<organism evidence="2 3">
    <name type="scientific">Anaerotignum neopropionicum</name>
    <dbReference type="NCBI Taxonomy" id="36847"/>
    <lineage>
        <taxon>Bacteria</taxon>
        <taxon>Bacillati</taxon>
        <taxon>Bacillota</taxon>
        <taxon>Clostridia</taxon>
        <taxon>Lachnospirales</taxon>
        <taxon>Anaerotignaceae</taxon>
        <taxon>Anaerotignum</taxon>
    </lineage>
</organism>
<dbReference type="AlphaFoldDB" id="A0A136WDN2"/>
<dbReference type="OrthoDB" id="82335at2"/>
<keyword evidence="3" id="KW-1185">Reference proteome</keyword>
<proteinExistence type="predicted"/>
<protein>
    <recommendedName>
        <fullName evidence="4">TM2 domain protein</fullName>
    </recommendedName>
</protein>
<accession>A0A136WDN2</accession>
<sequence>MKNKKSGFLTFCCSLVPGAGEMYLGLYKQGISLMLLFFGIGAFAAWSGLEVLLAIAPVIWFFSFFHTHNLRNMSEEEFLRQEDRYLFFQGTDFSNADEFFTKNRKIIAAILILLGICMVSQIIMNLLDPFFNSLYWSFVWRLNRNAPRVIVAVAVIFAGVQILKGNLPKEKEITE</sequence>
<keyword evidence="1" id="KW-1133">Transmembrane helix</keyword>
<feature type="transmembrane region" description="Helical" evidence="1">
    <location>
        <begin position="146"/>
        <end position="163"/>
    </location>
</feature>
<feature type="transmembrane region" description="Helical" evidence="1">
    <location>
        <begin position="36"/>
        <end position="65"/>
    </location>
</feature>
<dbReference type="RefSeq" id="WP_066088330.1">
    <property type="nucleotide sequence ID" value="NZ_LRVM01000006.1"/>
</dbReference>
<dbReference type="Proteomes" id="UP000070539">
    <property type="component" value="Unassembled WGS sequence"/>
</dbReference>
<dbReference type="EMBL" id="LRVM01000006">
    <property type="protein sequence ID" value="KXL52610.1"/>
    <property type="molecule type" value="Genomic_DNA"/>
</dbReference>